<proteinExistence type="inferred from homology"/>
<gene>
    <name evidence="8" type="primary">rpo12</name>
    <name evidence="8" type="synonym">rpoP</name>
    <name evidence="9" type="ORF">GACE_0031</name>
</gene>
<dbReference type="GO" id="GO:0000428">
    <property type="term" value="C:DNA-directed RNA polymerase complex"/>
    <property type="evidence" value="ECO:0007669"/>
    <property type="project" value="UniProtKB-KW"/>
</dbReference>
<dbReference type="EMBL" id="CP009552">
    <property type="protein sequence ID" value="AIY89094.1"/>
    <property type="molecule type" value="Genomic_DNA"/>
</dbReference>
<dbReference type="GO" id="GO:0003677">
    <property type="term" value="F:DNA binding"/>
    <property type="evidence" value="ECO:0007669"/>
    <property type="project" value="InterPro"/>
</dbReference>
<evidence type="ECO:0000256" key="4">
    <source>
        <dbReference type="ARBA" id="ARBA00022695"/>
    </source>
</evidence>
<evidence type="ECO:0000256" key="1">
    <source>
        <dbReference type="ARBA" id="ARBA00022478"/>
    </source>
</evidence>
<evidence type="ECO:0000256" key="3">
    <source>
        <dbReference type="ARBA" id="ARBA00022679"/>
    </source>
</evidence>
<dbReference type="EC" id="2.7.7.6" evidence="8"/>
<evidence type="ECO:0000256" key="7">
    <source>
        <dbReference type="ARBA" id="ARBA00023163"/>
    </source>
</evidence>
<dbReference type="GO" id="GO:0008270">
    <property type="term" value="F:zinc ion binding"/>
    <property type="evidence" value="ECO:0007669"/>
    <property type="project" value="UniProtKB-UniRule"/>
</dbReference>
<evidence type="ECO:0000256" key="6">
    <source>
        <dbReference type="ARBA" id="ARBA00022833"/>
    </source>
</evidence>
<evidence type="ECO:0000313" key="10">
    <source>
        <dbReference type="Proteomes" id="UP000030624"/>
    </source>
</evidence>
<keyword evidence="5 8" id="KW-0479">Metal-binding</keyword>
<keyword evidence="2 8" id="KW-0963">Cytoplasm</keyword>
<dbReference type="RefSeq" id="WP_084063624.1">
    <property type="nucleotide sequence ID" value="NZ_CP009552.1"/>
</dbReference>
<dbReference type="GO" id="GO:0005737">
    <property type="term" value="C:cytoplasm"/>
    <property type="evidence" value="ECO:0007669"/>
    <property type="project" value="UniProtKB-SubCell"/>
</dbReference>
<dbReference type="InterPro" id="IPR023464">
    <property type="entry name" value="Rpo12"/>
</dbReference>
<feature type="binding site" evidence="8">
    <location>
        <position position="27"/>
    </location>
    <ligand>
        <name>Zn(2+)</name>
        <dbReference type="ChEBI" id="CHEBI:29105"/>
    </ligand>
</feature>
<comment type="cofactor">
    <cofactor evidence="8">
        <name>Zn(2+)</name>
        <dbReference type="ChEBI" id="CHEBI:29105"/>
    </cofactor>
    <text evidence="8">Binds 1 zinc ion.</text>
</comment>
<evidence type="ECO:0000256" key="2">
    <source>
        <dbReference type="ARBA" id="ARBA00022490"/>
    </source>
</evidence>
<dbReference type="InterPro" id="IPR029040">
    <property type="entry name" value="RPABC4/Spt4"/>
</dbReference>
<comment type="function">
    <text evidence="8">DNA-dependent RNA polymerase (RNAP) catalyzes the transcription of DNA into RNA using the four ribonucleoside triphosphates as substrates.</text>
</comment>
<dbReference type="eggNOG" id="arCOG04341">
    <property type="taxonomic scope" value="Archaea"/>
</dbReference>
<keyword evidence="4 8" id="KW-0548">Nucleotidyltransferase</keyword>
<comment type="similarity">
    <text evidence="8">Belongs to the archaeal Rpo12/eukaryotic RPC10 RNA polymerase subunit family.</text>
</comment>
<sequence length="47" mass="5248">MSVFICVFCGSEVDIDLDRNHIQCTKCGSRVVMKPKPPALKKRVKAV</sequence>
<comment type="catalytic activity">
    <reaction evidence="8">
        <text>RNA(n) + a ribonucleoside 5'-triphosphate = RNA(n+1) + diphosphate</text>
        <dbReference type="Rhea" id="RHEA:21248"/>
        <dbReference type="Rhea" id="RHEA-COMP:14527"/>
        <dbReference type="Rhea" id="RHEA-COMP:17342"/>
        <dbReference type="ChEBI" id="CHEBI:33019"/>
        <dbReference type="ChEBI" id="CHEBI:61557"/>
        <dbReference type="ChEBI" id="CHEBI:140395"/>
        <dbReference type="EC" id="2.7.7.6"/>
    </reaction>
</comment>
<name>A0A0A7GAQ0_GEOAI</name>
<reference evidence="9 10" key="1">
    <citation type="journal article" date="2015" name="Appl. Environ. Microbiol.">
        <title>The Geoglobus acetivorans genome: Fe(III) reduction, acetate utilization, autotrophic growth, and degradation of aromatic compounds in a hyperthermophilic archaeon.</title>
        <authorList>
            <person name="Mardanov A.V."/>
            <person name="Slododkina G.B."/>
            <person name="Slobodkin A.I."/>
            <person name="Beletsky A.V."/>
            <person name="Gavrilov S.N."/>
            <person name="Kublanov I.V."/>
            <person name="Bonch-Osmolovskaya E.A."/>
            <person name="Skryabin K.G."/>
            <person name="Ravin N.V."/>
        </authorList>
    </citation>
    <scope>NUCLEOTIDE SEQUENCE [LARGE SCALE GENOMIC DNA]</scope>
    <source>
        <strain evidence="9 10">SBH6</strain>
    </source>
</reference>
<comment type="subcellular location">
    <subcellularLocation>
        <location evidence="8">Cytoplasm</location>
    </subcellularLocation>
</comment>
<dbReference type="SUPFAM" id="SSF63393">
    <property type="entry name" value="RNA polymerase subunits"/>
    <property type="match status" value="1"/>
</dbReference>
<keyword evidence="3 8" id="KW-0808">Transferase</keyword>
<dbReference type="STRING" id="565033.GACE_0031"/>
<dbReference type="Proteomes" id="UP000030624">
    <property type="component" value="Chromosome"/>
</dbReference>
<protein>
    <recommendedName>
        <fullName evidence="8">DNA-directed RNA polymerase subunit Rpo12</fullName>
        <ecNumber evidence="8">2.7.7.6</ecNumber>
    </recommendedName>
    <alternativeName>
        <fullName evidence="8">DNA-directed RNA polymerase subunit P</fullName>
    </alternativeName>
</protein>
<evidence type="ECO:0000313" key="9">
    <source>
        <dbReference type="EMBL" id="AIY89094.1"/>
    </source>
</evidence>
<dbReference type="AlphaFoldDB" id="A0A0A7GAQ0"/>
<dbReference type="InterPro" id="IPR006591">
    <property type="entry name" value="RNAP_P/RPABC4"/>
</dbReference>
<dbReference type="KEGG" id="gac:GACE_0031"/>
<evidence type="ECO:0000256" key="8">
    <source>
        <dbReference type="HAMAP-Rule" id="MF_00615"/>
    </source>
</evidence>
<dbReference type="Gene3D" id="2.20.28.30">
    <property type="entry name" value="RNA polymerase ii, chain L"/>
    <property type="match status" value="1"/>
</dbReference>
<organism evidence="9 10">
    <name type="scientific">Geoglobus acetivorans</name>
    <dbReference type="NCBI Taxonomy" id="565033"/>
    <lineage>
        <taxon>Archaea</taxon>
        <taxon>Methanobacteriati</taxon>
        <taxon>Methanobacteriota</taxon>
        <taxon>Archaeoglobi</taxon>
        <taxon>Archaeoglobales</taxon>
        <taxon>Archaeoglobaceae</taxon>
        <taxon>Geoglobus</taxon>
    </lineage>
</organism>
<dbReference type="SMART" id="SM00659">
    <property type="entry name" value="RPOLCX"/>
    <property type="match status" value="1"/>
</dbReference>
<keyword evidence="7 8" id="KW-0804">Transcription</keyword>
<accession>A0A0A7GAQ0</accession>
<keyword evidence="6 8" id="KW-0862">Zinc</keyword>
<dbReference type="HAMAP" id="MF_00615">
    <property type="entry name" value="RNApol_arch_Rpo12"/>
    <property type="match status" value="1"/>
</dbReference>
<dbReference type="Pfam" id="PF03604">
    <property type="entry name" value="Zn_ribbon_RPAB4"/>
    <property type="match status" value="1"/>
</dbReference>
<dbReference type="GeneID" id="32205491"/>
<comment type="subunit">
    <text evidence="8">Part of the RNA polymerase complex.</text>
</comment>
<evidence type="ECO:0000256" key="5">
    <source>
        <dbReference type="ARBA" id="ARBA00022723"/>
    </source>
</evidence>
<dbReference type="HOGENOM" id="CLU_179456_2_1_2"/>
<feature type="binding site" evidence="8">
    <location>
        <position position="24"/>
    </location>
    <ligand>
        <name>Zn(2+)</name>
        <dbReference type="ChEBI" id="CHEBI:29105"/>
    </ligand>
</feature>
<dbReference type="GO" id="GO:0003899">
    <property type="term" value="F:DNA-directed RNA polymerase activity"/>
    <property type="evidence" value="ECO:0007669"/>
    <property type="project" value="UniProtKB-UniRule"/>
</dbReference>
<feature type="binding site" evidence="8">
    <location>
        <position position="9"/>
    </location>
    <ligand>
        <name>Zn(2+)</name>
        <dbReference type="ChEBI" id="CHEBI:29105"/>
    </ligand>
</feature>
<keyword evidence="1 8" id="KW-0240">DNA-directed RNA polymerase</keyword>
<dbReference type="GO" id="GO:0006351">
    <property type="term" value="P:DNA-templated transcription"/>
    <property type="evidence" value="ECO:0007669"/>
    <property type="project" value="UniProtKB-UniRule"/>
</dbReference>